<dbReference type="OrthoDB" id="783496at2759"/>
<feature type="region of interest" description="Disordered" evidence="1">
    <location>
        <begin position="41"/>
        <end position="66"/>
    </location>
</feature>
<dbReference type="EMBL" id="JADCNM010000006">
    <property type="protein sequence ID" value="KAG0478733.1"/>
    <property type="molecule type" value="Genomic_DNA"/>
</dbReference>
<name>A0A835UYU0_VANPL</name>
<reference evidence="2 3" key="1">
    <citation type="journal article" date="2020" name="Nat. Food">
        <title>A phased Vanilla planifolia genome enables genetic improvement of flavour and production.</title>
        <authorList>
            <person name="Hasing T."/>
            <person name="Tang H."/>
            <person name="Brym M."/>
            <person name="Khazi F."/>
            <person name="Huang T."/>
            <person name="Chambers A.H."/>
        </authorList>
    </citation>
    <scope>NUCLEOTIDE SEQUENCE [LARGE SCALE GENOMIC DNA]</scope>
    <source>
        <tissue evidence="2">Leaf</tissue>
    </source>
</reference>
<dbReference type="Proteomes" id="UP000639772">
    <property type="component" value="Chromosome 6"/>
</dbReference>
<comment type="caution">
    <text evidence="2">The sequence shown here is derived from an EMBL/GenBank/DDBJ whole genome shotgun (WGS) entry which is preliminary data.</text>
</comment>
<proteinExistence type="predicted"/>
<evidence type="ECO:0000313" key="3">
    <source>
        <dbReference type="Proteomes" id="UP000639772"/>
    </source>
</evidence>
<accession>A0A835UYU0</accession>
<dbReference type="AlphaFoldDB" id="A0A835UYU0"/>
<evidence type="ECO:0000313" key="2">
    <source>
        <dbReference type="EMBL" id="KAG0478733.1"/>
    </source>
</evidence>
<evidence type="ECO:0000256" key="1">
    <source>
        <dbReference type="SAM" id="MobiDB-lite"/>
    </source>
</evidence>
<gene>
    <name evidence="2" type="ORF">HPP92_013452</name>
</gene>
<sequence length="66" mass="7456">MAKAHSLLRFAVEAAPPQMIRVTKLKVKPSRVLETIVEEEMDDSKAFSSSSGWRQESCLRPPAQER</sequence>
<organism evidence="2 3">
    <name type="scientific">Vanilla planifolia</name>
    <name type="common">Vanilla</name>
    <dbReference type="NCBI Taxonomy" id="51239"/>
    <lineage>
        <taxon>Eukaryota</taxon>
        <taxon>Viridiplantae</taxon>
        <taxon>Streptophyta</taxon>
        <taxon>Embryophyta</taxon>
        <taxon>Tracheophyta</taxon>
        <taxon>Spermatophyta</taxon>
        <taxon>Magnoliopsida</taxon>
        <taxon>Liliopsida</taxon>
        <taxon>Asparagales</taxon>
        <taxon>Orchidaceae</taxon>
        <taxon>Vanilloideae</taxon>
        <taxon>Vanilleae</taxon>
        <taxon>Vanilla</taxon>
    </lineage>
</organism>
<protein>
    <submittedName>
        <fullName evidence="2">Uncharacterized protein</fullName>
    </submittedName>
</protein>